<evidence type="ECO:0000259" key="5">
    <source>
        <dbReference type="Pfam" id="PF24827"/>
    </source>
</evidence>
<sequence>MTPSAIWTTVDYDATGYQTGDLCLPHSVHRSAYGVLTIPIAVLSGGPGPTVLLTGGTHGDEYEGPVAIRKLLASLTPAEVRGRIIALPMLNAPAFRAGLRTSPEDGGNLNRAFPGDPLGGPTAAIAHYLSSVLLPMADYFHDIHAGGSSLQYLPFVSTRRSGVADVDDTALASARAFGAERIVIWDYSPDPRLSTSEANRQQVVSLGGEFGGGGSVSRSGIALVEDGLRRLLAHWGLIDAALPARAPATEYRIMGRDHYVYASRAGIFEPAVDLGDGVDTGHLCGAIWSTEDLADAPHPHYFARPGTVFCLRHPGLVVRGDCIAHLATEVTQ</sequence>
<dbReference type="PANTHER" id="PTHR37326">
    <property type="entry name" value="BLL3975 PROTEIN"/>
    <property type="match status" value="1"/>
</dbReference>
<dbReference type="InterPro" id="IPR055438">
    <property type="entry name" value="AstE_AspA_cat"/>
</dbReference>
<dbReference type="GO" id="GO:0046872">
    <property type="term" value="F:metal ion binding"/>
    <property type="evidence" value="ECO:0007669"/>
    <property type="project" value="UniProtKB-KW"/>
</dbReference>
<evidence type="ECO:0000313" key="6">
    <source>
        <dbReference type="EMBL" id="QOL79995.1"/>
    </source>
</evidence>
<evidence type="ECO:0000256" key="4">
    <source>
        <dbReference type="ARBA" id="ARBA00022833"/>
    </source>
</evidence>
<dbReference type="Gene3D" id="3.40.630.10">
    <property type="entry name" value="Zn peptidases"/>
    <property type="match status" value="1"/>
</dbReference>
<protein>
    <recommendedName>
        <fullName evidence="5">Succinylglutamate desuccinylase/Aspartoacylase catalytic domain-containing protein</fullName>
    </recommendedName>
</protein>
<name>A0A7L9WHX7_9RHOB</name>
<dbReference type="CDD" id="cd06252">
    <property type="entry name" value="M14_ASTE_ASPA-like"/>
    <property type="match status" value="1"/>
</dbReference>
<gene>
    <name evidence="6" type="ORF">F3W81_03640</name>
</gene>
<dbReference type="InterPro" id="IPR053138">
    <property type="entry name" value="N-alpha-Ac-DABA_deacetylase"/>
</dbReference>
<keyword evidence="3" id="KW-0378">Hydrolase</keyword>
<dbReference type="Pfam" id="PF24827">
    <property type="entry name" value="AstE_AspA_cat"/>
    <property type="match status" value="1"/>
</dbReference>
<dbReference type="GO" id="GO:0016811">
    <property type="term" value="F:hydrolase activity, acting on carbon-nitrogen (but not peptide) bonds, in linear amides"/>
    <property type="evidence" value="ECO:0007669"/>
    <property type="project" value="InterPro"/>
</dbReference>
<organism evidence="6 7">
    <name type="scientific">Pseudooceanicola spongiae</name>
    <dbReference type="NCBI Taxonomy" id="2613965"/>
    <lineage>
        <taxon>Bacteria</taxon>
        <taxon>Pseudomonadati</taxon>
        <taxon>Pseudomonadota</taxon>
        <taxon>Alphaproteobacteria</taxon>
        <taxon>Rhodobacterales</taxon>
        <taxon>Paracoccaceae</taxon>
        <taxon>Pseudooceanicola</taxon>
    </lineage>
</organism>
<dbReference type="EMBL" id="CP045201">
    <property type="protein sequence ID" value="QOL79995.1"/>
    <property type="molecule type" value="Genomic_DNA"/>
</dbReference>
<evidence type="ECO:0000256" key="3">
    <source>
        <dbReference type="ARBA" id="ARBA00022801"/>
    </source>
</evidence>
<evidence type="ECO:0000256" key="2">
    <source>
        <dbReference type="ARBA" id="ARBA00022723"/>
    </source>
</evidence>
<dbReference type="KEGG" id="pshq:F3W81_03640"/>
<dbReference type="Proteomes" id="UP000594118">
    <property type="component" value="Chromosome"/>
</dbReference>
<dbReference type="AlphaFoldDB" id="A0A7L9WHX7"/>
<evidence type="ECO:0000313" key="7">
    <source>
        <dbReference type="Proteomes" id="UP000594118"/>
    </source>
</evidence>
<dbReference type="InterPro" id="IPR043795">
    <property type="entry name" value="N-alpha-Ac-DABA-like"/>
</dbReference>
<dbReference type="PANTHER" id="PTHR37326:SF1">
    <property type="entry name" value="BLL3975 PROTEIN"/>
    <property type="match status" value="1"/>
</dbReference>
<keyword evidence="4" id="KW-0862">Zinc</keyword>
<dbReference type="PIRSF" id="PIRSF039012">
    <property type="entry name" value="ASP"/>
    <property type="match status" value="1"/>
</dbReference>
<dbReference type="GO" id="GO:0016788">
    <property type="term" value="F:hydrolase activity, acting on ester bonds"/>
    <property type="evidence" value="ECO:0007669"/>
    <property type="project" value="InterPro"/>
</dbReference>
<accession>A0A7L9WHX7</accession>
<proteinExistence type="predicted"/>
<reference evidence="6 7" key="1">
    <citation type="submission" date="2019-10" db="EMBL/GenBank/DDBJ databases">
        <title>Pseudopuniceibacterium sp. HQ09 islated from Antarctica.</title>
        <authorList>
            <person name="Liao L."/>
            <person name="Su S."/>
            <person name="Chen B."/>
            <person name="Yu Y."/>
        </authorList>
    </citation>
    <scope>NUCLEOTIDE SEQUENCE [LARGE SCALE GENOMIC DNA]</scope>
    <source>
        <strain evidence="6 7">HQ09</strain>
    </source>
</reference>
<dbReference type="RefSeq" id="WP_193082309.1">
    <property type="nucleotide sequence ID" value="NZ_CP045201.1"/>
</dbReference>
<keyword evidence="2" id="KW-0479">Metal-binding</keyword>
<comment type="cofactor">
    <cofactor evidence="1">
        <name>Zn(2+)</name>
        <dbReference type="ChEBI" id="CHEBI:29105"/>
    </cofactor>
</comment>
<evidence type="ECO:0000256" key="1">
    <source>
        <dbReference type="ARBA" id="ARBA00001947"/>
    </source>
</evidence>
<feature type="domain" description="Succinylglutamate desuccinylase/Aspartoacylase catalytic" evidence="5">
    <location>
        <begin position="47"/>
        <end position="234"/>
    </location>
</feature>
<keyword evidence="7" id="KW-1185">Reference proteome</keyword>
<dbReference type="SUPFAM" id="SSF53187">
    <property type="entry name" value="Zn-dependent exopeptidases"/>
    <property type="match status" value="1"/>
</dbReference>